<keyword evidence="2" id="KW-1185">Reference proteome</keyword>
<reference evidence="1 2" key="1">
    <citation type="submission" date="2016-11" db="EMBL/GenBank/DDBJ databases">
        <authorList>
            <person name="Jaros S."/>
            <person name="Januszkiewicz K."/>
            <person name="Wedrychowicz H."/>
        </authorList>
    </citation>
    <scope>NUCLEOTIDE SEQUENCE [LARGE SCALE GENOMIC DNA]</scope>
    <source>
        <strain evidence="1 2">DSM 19436</strain>
    </source>
</reference>
<evidence type="ECO:0008006" key="3">
    <source>
        <dbReference type="Google" id="ProtNLM"/>
    </source>
</evidence>
<dbReference type="AlphaFoldDB" id="A0A1M4VHK3"/>
<organism evidence="1 2">
    <name type="scientific">Kaistia soli DSM 19436</name>
    <dbReference type="NCBI Taxonomy" id="1122133"/>
    <lineage>
        <taxon>Bacteria</taxon>
        <taxon>Pseudomonadati</taxon>
        <taxon>Pseudomonadota</taxon>
        <taxon>Alphaproteobacteria</taxon>
        <taxon>Hyphomicrobiales</taxon>
        <taxon>Kaistiaceae</taxon>
        <taxon>Kaistia</taxon>
    </lineage>
</organism>
<sequence length="139" mass="13711">MTDLSITPANVIAGSDSAYFTGLAGEVVAAGKAVYLDPTTKRVMLGDSNSATAEAREADGIALNGAAPGQPIVVHKSGDLTLGAVLSIGVAYYLSDTPGGICPVADVGAGEYVCLLGIAKSTSVLAVKIQFPGVTLGGG</sequence>
<dbReference type="RefSeq" id="WP_073051386.1">
    <property type="nucleotide sequence ID" value="NZ_FQUP01000001.1"/>
</dbReference>
<name>A0A1M4VHK3_9HYPH</name>
<proteinExistence type="predicted"/>
<protein>
    <recommendedName>
        <fullName evidence="3">Bacteriophage lambda head decoration protein D</fullName>
    </recommendedName>
</protein>
<gene>
    <name evidence="1" type="ORF">SAMN02745157_0708</name>
</gene>
<dbReference type="OrthoDB" id="8402460at2"/>
<dbReference type="STRING" id="1122133.SAMN02745157_0708"/>
<dbReference type="EMBL" id="FQUP01000001">
    <property type="protein sequence ID" value="SHE68501.1"/>
    <property type="molecule type" value="Genomic_DNA"/>
</dbReference>
<evidence type="ECO:0000313" key="2">
    <source>
        <dbReference type="Proteomes" id="UP000184485"/>
    </source>
</evidence>
<evidence type="ECO:0000313" key="1">
    <source>
        <dbReference type="EMBL" id="SHE68501.1"/>
    </source>
</evidence>
<dbReference type="Proteomes" id="UP000184485">
    <property type="component" value="Unassembled WGS sequence"/>
</dbReference>
<accession>A0A1M4VHK3</accession>